<comment type="caution">
    <text evidence="1">The sequence shown here is derived from an EMBL/GenBank/DDBJ whole genome shotgun (WGS) entry which is preliminary data.</text>
</comment>
<keyword evidence="2" id="KW-1185">Reference proteome</keyword>
<reference evidence="1 2" key="1">
    <citation type="submission" date="2018-05" db="EMBL/GenBank/DDBJ databases">
        <authorList>
            <person name="Zhang Y.-J."/>
        </authorList>
    </citation>
    <scope>NUCLEOTIDE SEQUENCE [LARGE SCALE GENOMIC DNA]</scope>
    <source>
        <strain evidence="1 2">CY04</strain>
    </source>
</reference>
<organism evidence="1 2">
    <name type="scientific">Parasedimentitalea denitrificans</name>
    <dbReference type="NCBI Taxonomy" id="2211118"/>
    <lineage>
        <taxon>Bacteria</taxon>
        <taxon>Pseudomonadati</taxon>
        <taxon>Pseudomonadota</taxon>
        <taxon>Alphaproteobacteria</taxon>
        <taxon>Rhodobacterales</taxon>
        <taxon>Paracoccaceae</taxon>
        <taxon>Parasedimentitalea</taxon>
    </lineage>
</organism>
<dbReference type="RefSeq" id="WP_167685894.1">
    <property type="nucleotide sequence ID" value="NZ_QHLQ01000034.1"/>
</dbReference>
<dbReference type="Proteomes" id="UP001429564">
    <property type="component" value="Unassembled WGS sequence"/>
</dbReference>
<protein>
    <submittedName>
        <fullName evidence="1">Uncharacterized protein</fullName>
    </submittedName>
</protein>
<sequence>MSAHNLKTKRAHPNAQREQFQVAHVTVEVSRKAGTFALIAGEAHHSKDRSPMFTGIVEPGMGTALRRLAHAIDEMEAEQSKRART</sequence>
<gene>
    <name evidence="1" type="ORF">DL239_20250</name>
</gene>
<name>A0ABX0WDH7_9RHOB</name>
<accession>A0ABX0WDH7</accession>
<proteinExistence type="predicted"/>
<evidence type="ECO:0000313" key="1">
    <source>
        <dbReference type="EMBL" id="NIZ63303.1"/>
    </source>
</evidence>
<dbReference type="EMBL" id="QHLQ01000034">
    <property type="protein sequence ID" value="NIZ63303.1"/>
    <property type="molecule type" value="Genomic_DNA"/>
</dbReference>
<evidence type="ECO:0000313" key="2">
    <source>
        <dbReference type="Proteomes" id="UP001429564"/>
    </source>
</evidence>